<reference evidence="2" key="1">
    <citation type="submission" date="2016-10" db="EMBL/GenBank/DDBJ databases">
        <title>Comparative genomics uncovers the prolific and rare metabolic potential of the cyanobacterial genus Moorea.</title>
        <authorList>
            <person name="Leao T."/>
            <person name="Castelao G."/>
            <person name="Korobeynikov A."/>
            <person name="Monroe E.A."/>
            <person name="Podell S."/>
            <person name="Glukhov E."/>
            <person name="Allen E."/>
            <person name="Gerwick W.H."/>
            <person name="Gerwick L."/>
        </authorList>
    </citation>
    <scope>NUCLEOTIDE SEQUENCE [LARGE SCALE GENOMIC DNA]</scope>
    <source>
        <strain evidence="2">PAL-8-15-08-1</strain>
    </source>
</reference>
<dbReference type="AlphaFoldDB" id="A0A1D8U1Q9"/>
<protein>
    <submittedName>
        <fullName evidence="1">Uncharacterized protein</fullName>
    </submittedName>
</protein>
<dbReference type="Proteomes" id="UP000177870">
    <property type="component" value="Chromosome"/>
</dbReference>
<gene>
    <name evidence="1" type="ORF">BJP34_34305</name>
</gene>
<name>A0A1D8U1Q9_9CYAN</name>
<dbReference type="RefSeq" id="WP_070396198.1">
    <property type="nucleotide sequence ID" value="NZ_CP017599.1"/>
</dbReference>
<dbReference type="KEGG" id="mpro:BJP34_34305"/>
<organism evidence="1 2">
    <name type="scientific">Moorena producens PAL-8-15-08-1</name>
    <dbReference type="NCBI Taxonomy" id="1458985"/>
    <lineage>
        <taxon>Bacteria</taxon>
        <taxon>Bacillati</taxon>
        <taxon>Cyanobacteriota</taxon>
        <taxon>Cyanophyceae</taxon>
        <taxon>Coleofasciculales</taxon>
        <taxon>Coleofasciculaceae</taxon>
        <taxon>Moorena</taxon>
    </lineage>
</organism>
<evidence type="ECO:0000313" key="2">
    <source>
        <dbReference type="Proteomes" id="UP000177870"/>
    </source>
</evidence>
<dbReference type="EMBL" id="CP017599">
    <property type="protein sequence ID" value="AOX03832.1"/>
    <property type="molecule type" value="Genomic_DNA"/>
</dbReference>
<evidence type="ECO:0000313" key="1">
    <source>
        <dbReference type="EMBL" id="AOX03832.1"/>
    </source>
</evidence>
<sequence>MIFITFNLFHIEPLRRIITFSVCTVSVLYSALHAAAVTSFDNHIAKGAIRLEKVINIIAKTTDNIEHQLKYKLDTISSSGTN</sequence>
<accession>A0A1D8U1Q9</accession>
<proteinExistence type="predicted"/>